<sequence length="600" mass="66893">MARISRAVDAIEGKLVAFPESQGAPSLDRTVSSVPGRSKTGQLIPATPRRPQPHSNKIQRLFTEILLLLFAECASGTGNPSHSLSISINTLHLGEHGRLRHSHLPKYNVLATTLFLSQTCSRWRDLTLSTPSLWSKFHIDLVGAEKRQMKDLVRLYIARSMPAPLVLWIEAYDLTSGCAESDYYGFDDDIPDIPESNELVPASYIGFFGRSILGLFIKESTRWKRLCLDLPTSLFNGVLGPLSRDLPEPGSYSHLYQSLQELELFWDYHHDSFAAGPFSVDFRNAPKLRSLTLTEFPFTSHSDCNLPLNLITTLVLYVSPTWPSLVQIFRLCPRLEKVFLFAGPQHDPETDTEEHDENQGELQKQYLKHSDLTCLKLEIESFATAAAICAALHVPSLTSLELDSSAYSHGGEVLKINSWLQSLQKLMEHCTRLDRFSFIDDRTSDPVFVTDNILSVLASGSTLTEVELRMPCSILNNCLFESLTVSEQTSTILPRLRDLRIEIIILADGWDFLPDPDIILSMLSSRTSPNTSINASSDMEVSVLESFSLGVFTDAEALARGLGVINRVCAWAKDFRSAVEPGLRELARGGLKVRLDLGKE</sequence>
<dbReference type="EMBL" id="JBANRG010000032">
    <property type="protein sequence ID" value="KAK7451050.1"/>
    <property type="molecule type" value="Genomic_DNA"/>
</dbReference>
<evidence type="ECO:0000313" key="3">
    <source>
        <dbReference type="Proteomes" id="UP001498398"/>
    </source>
</evidence>
<evidence type="ECO:0000256" key="1">
    <source>
        <dbReference type="SAM" id="MobiDB-lite"/>
    </source>
</evidence>
<feature type="compositionally biased region" description="Polar residues" evidence="1">
    <location>
        <begin position="29"/>
        <end position="41"/>
    </location>
</feature>
<comment type="caution">
    <text evidence="2">The sequence shown here is derived from an EMBL/GenBank/DDBJ whole genome shotgun (WGS) entry which is preliminary data.</text>
</comment>
<gene>
    <name evidence="2" type="ORF">VKT23_012725</name>
</gene>
<feature type="region of interest" description="Disordered" evidence="1">
    <location>
        <begin position="23"/>
        <end position="55"/>
    </location>
</feature>
<protein>
    <recommendedName>
        <fullName evidence="4">F-box domain-containing protein</fullName>
    </recommendedName>
</protein>
<evidence type="ECO:0008006" key="4">
    <source>
        <dbReference type="Google" id="ProtNLM"/>
    </source>
</evidence>
<evidence type="ECO:0000313" key="2">
    <source>
        <dbReference type="EMBL" id="KAK7451050.1"/>
    </source>
</evidence>
<dbReference type="Proteomes" id="UP001498398">
    <property type="component" value="Unassembled WGS sequence"/>
</dbReference>
<proteinExistence type="predicted"/>
<keyword evidence="3" id="KW-1185">Reference proteome</keyword>
<organism evidence="2 3">
    <name type="scientific">Marasmiellus scandens</name>
    <dbReference type="NCBI Taxonomy" id="2682957"/>
    <lineage>
        <taxon>Eukaryota</taxon>
        <taxon>Fungi</taxon>
        <taxon>Dikarya</taxon>
        <taxon>Basidiomycota</taxon>
        <taxon>Agaricomycotina</taxon>
        <taxon>Agaricomycetes</taxon>
        <taxon>Agaricomycetidae</taxon>
        <taxon>Agaricales</taxon>
        <taxon>Marasmiineae</taxon>
        <taxon>Omphalotaceae</taxon>
        <taxon>Marasmiellus</taxon>
    </lineage>
</organism>
<reference evidence="2 3" key="1">
    <citation type="submission" date="2024-01" db="EMBL/GenBank/DDBJ databases">
        <title>A draft genome for the cacao thread blight pathogen Marasmiellus scandens.</title>
        <authorList>
            <person name="Baruah I.K."/>
            <person name="Leung J."/>
            <person name="Bukari Y."/>
            <person name="Amoako-Attah I."/>
            <person name="Meinhardt L.W."/>
            <person name="Bailey B.A."/>
            <person name="Cohen S.P."/>
        </authorList>
    </citation>
    <scope>NUCLEOTIDE SEQUENCE [LARGE SCALE GENOMIC DNA]</scope>
    <source>
        <strain evidence="2 3">GH-19</strain>
    </source>
</reference>
<dbReference type="InterPro" id="IPR032675">
    <property type="entry name" value="LRR_dom_sf"/>
</dbReference>
<accession>A0ABR1J553</accession>
<dbReference type="Gene3D" id="3.80.10.10">
    <property type="entry name" value="Ribonuclease Inhibitor"/>
    <property type="match status" value="1"/>
</dbReference>
<name>A0ABR1J553_9AGAR</name>